<dbReference type="SUPFAM" id="SSF116726">
    <property type="entry name" value="TrkA C-terminal domain-like"/>
    <property type="match status" value="2"/>
</dbReference>
<feature type="domain" description="RCK C-terminal" evidence="8">
    <location>
        <begin position="368"/>
        <end position="449"/>
    </location>
</feature>
<protein>
    <recommendedName>
        <fullName evidence="1">Trk system potassium uptake protein TrkA</fullName>
    </recommendedName>
</protein>
<dbReference type="InterPro" id="IPR003148">
    <property type="entry name" value="RCK_N"/>
</dbReference>
<feature type="domain" description="RCK N-terminal" evidence="7">
    <location>
        <begin position="1"/>
        <end position="119"/>
    </location>
</feature>
<keyword evidence="3" id="KW-0633">Potassium transport</keyword>
<accession>A0A7V4LDD5</accession>
<dbReference type="Gene3D" id="3.40.50.720">
    <property type="entry name" value="NAD(P)-binding Rossmann-like Domain"/>
    <property type="match status" value="2"/>
</dbReference>
<dbReference type="NCBIfam" id="NF007031">
    <property type="entry name" value="PRK09496.1-2"/>
    <property type="match status" value="1"/>
</dbReference>
<evidence type="ECO:0000256" key="3">
    <source>
        <dbReference type="ARBA" id="ARBA00022538"/>
    </source>
</evidence>
<keyword evidence="5" id="KW-0520">NAD</keyword>
<dbReference type="AlphaFoldDB" id="A0A7V4LDD5"/>
<dbReference type="PRINTS" id="PR00335">
    <property type="entry name" value="KUPTAKETRKA"/>
</dbReference>
<comment type="caution">
    <text evidence="9">The sequence shown here is derived from an EMBL/GenBank/DDBJ whole genome shotgun (WGS) entry which is preliminary data.</text>
</comment>
<keyword evidence="6" id="KW-0406">Ion transport</keyword>
<dbReference type="InterPro" id="IPR036291">
    <property type="entry name" value="NAD(P)-bd_dom_sf"/>
</dbReference>
<dbReference type="EMBL" id="DSXI01000545">
    <property type="protein sequence ID" value="HGS05881.1"/>
    <property type="molecule type" value="Genomic_DNA"/>
</dbReference>
<proteinExistence type="predicted"/>
<dbReference type="GO" id="GO:0005886">
    <property type="term" value="C:plasma membrane"/>
    <property type="evidence" value="ECO:0007669"/>
    <property type="project" value="InterPro"/>
</dbReference>
<dbReference type="InterPro" id="IPR006037">
    <property type="entry name" value="RCK_C"/>
</dbReference>
<dbReference type="NCBIfam" id="NF007039">
    <property type="entry name" value="PRK09496.3-2"/>
    <property type="match status" value="1"/>
</dbReference>
<name>A0A7V4LDD5_9BACT</name>
<dbReference type="PROSITE" id="PS51201">
    <property type="entry name" value="RCK_N"/>
    <property type="match status" value="2"/>
</dbReference>
<keyword evidence="4" id="KW-0630">Potassium</keyword>
<dbReference type="InterPro" id="IPR050721">
    <property type="entry name" value="Trk_Ktr_HKT_K-transport"/>
</dbReference>
<evidence type="ECO:0000259" key="7">
    <source>
        <dbReference type="PROSITE" id="PS51201"/>
    </source>
</evidence>
<evidence type="ECO:0000256" key="6">
    <source>
        <dbReference type="ARBA" id="ARBA00023065"/>
    </source>
</evidence>
<reference evidence="9" key="1">
    <citation type="journal article" date="2020" name="mSystems">
        <title>Genome- and Community-Level Interaction Insights into Carbon Utilization and Element Cycling Functions of Hydrothermarchaeota in Hydrothermal Sediment.</title>
        <authorList>
            <person name="Zhou Z."/>
            <person name="Liu Y."/>
            <person name="Xu W."/>
            <person name="Pan J."/>
            <person name="Luo Z.H."/>
            <person name="Li M."/>
        </authorList>
    </citation>
    <scope>NUCLEOTIDE SEQUENCE [LARGE SCALE GENOMIC DNA]</scope>
    <source>
        <strain evidence="9">SpSt-548</strain>
    </source>
</reference>
<dbReference type="NCBIfam" id="NF007032">
    <property type="entry name" value="PRK09496.1-4"/>
    <property type="match status" value="1"/>
</dbReference>
<dbReference type="PANTHER" id="PTHR43833">
    <property type="entry name" value="POTASSIUM CHANNEL PROTEIN 2-RELATED-RELATED"/>
    <property type="match status" value="1"/>
</dbReference>
<dbReference type="Pfam" id="PF02254">
    <property type="entry name" value="TrkA_N"/>
    <property type="match status" value="2"/>
</dbReference>
<dbReference type="Gene3D" id="3.30.70.1450">
    <property type="entry name" value="Regulator of K+ conductance, C-terminal domain"/>
    <property type="match status" value="2"/>
</dbReference>
<feature type="domain" description="RCK C-terminal" evidence="8">
    <location>
        <begin position="142"/>
        <end position="226"/>
    </location>
</feature>
<evidence type="ECO:0000259" key="8">
    <source>
        <dbReference type="PROSITE" id="PS51202"/>
    </source>
</evidence>
<evidence type="ECO:0000256" key="5">
    <source>
        <dbReference type="ARBA" id="ARBA00023027"/>
    </source>
</evidence>
<dbReference type="Pfam" id="PF02080">
    <property type="entry name" value="TrkA_C"/>
    <property type="match status" value="2"/>
</dbReference>
<dbReference type="PROSITE" id="PS51202">
    <property type="entry name" value="RCK_C"/>
    <property type="match status" value="2"/>
</dbReference>
<dbReference type="NCBIfam" id="NF007041">
    <property type="entry name" value="PRK09496.3-4"/>
    <property type="match status" value="1"/>
</dbReference>
<dbReference type="InterPro" id="IPR006036">
    <property type="entry name" value="K_uptake_TrkA"/>
</dbReference>
<evidence type="ECO:0000256" key="1">
    <source>
        <dbReference type="ARBA" id="ARBA00017378"/>
    </source>
</evidence>
<sequence length="451" mass="49673">MKVIIVGAGEIGFHFAEWLAQEKKEVVIIDISPEALMRVSDHLDVQILQGSGSNPRILEEAGLKHADLILAVTDKDEVNITACLFANIIAPHIQKVALIRNPDYTSYQAALSRDILHIGLVINPEREVVNSILRIVSAPDVEEVNDFMGGRIKMLSKHLSADSPLTGLKLMELPQKIERNRMIIAALVREEQLIIPKGKDTLKAGDFVYFVCQGQDIEEILGLFGKKTSSLKNILVVGGGNIGFPLAKELEARRFNVKLIEKDPQRCQMISAKLNRTIVLHGLATDQKFLEQENIGHMDLVVAVTWDEEMNILSSLLAKQLGAKKTIARVNKVPYIPLVQAIGIDHIVSPRLSAINSLFPYIRRGKVISSVSIRGKAAEVLEAEALAKSAIVGRPLKDLEFPKDALFLCVFRGEEVIIPSGDTRIEPGDRVLILSTGAVIPQVEQALMGKR</sequence>
<dbReference type="SUPFAM" id="SSF51735">
    <property type="entry name" value="NAD(P)-binding Rossmann-fold domains"/>
    <property type="match status" value="2"/>
</dbReference>
<dbReference type="PANTHER" id="PTHR43833:SF5">
    <property type="entry name" value="TRK SYSTEM POTASSIUM UPTAKE PROTEIN TRKA"/>
    <property type="match status" value="1"/>
</dbReference>
<dbReference type="GO" id="GO:0015079">
    <property type="term" value="F:potassium ion transmembrane transporter activity"/>
    <property type="evidence" value="ECO:0007669"/>
    <property type="project" value="InterPro"/>
</dbReference>
<organism evidence="9">
    <name type="scientific">Desulfobacca acetoxidans</name>
    <dbReference type="NCBI Taxonomy" id="60893"/>
    <lineage>
        <taxon>Bacteria</taxon>
        <taxon>Pseudomonadati</taxon>
        <taxon>Thermodesulfobacteriota</taxon>
        <taxon>Desulfobaccia</taxon>
        <taxon>Desulfobaccales</taxon>
        <taxon>Desulfobaccaceae</taxon>
        <taxon>Desulfobacca</taxon>
    </lineage>
</organism>
<gene>
    <name evidence="9" type="primary">trkA</name>
    <name evidence="9" type="ORF">ENT08_09160</name>
</gene>
<evidence type="ECO:0000313" key="9">
    <source>
        <dbReference type="EMBL" id="HGS05881.1"/>
    </source>
</evidence>
<dbReference type="InterPro" id="IPR036721">
    <property type="entry name" value="RCK_C_sf"/>
</dbReference>
<keyword evidence="2" id="KW-0813">Transport</keyword>
<evidence type="ECO:0000256" key="2">
    <source>
        <dbReference type="ARBA" id="ARBA00022448"/>
    </source>
</evidence>
<feature type="domain" description="RCK N-terminal" evidence="7">
    <location>
        <begin position="231"/>
        <end position="348"/>
    </location>
</feature>
<evidence type="ECO:0000256" key="4">
    <source>
        <dbReference type="ARBA" id="ARBA00022958"/>
    </source>
</evidence>